<sequence length="181" mass="20954">MVKNMKYSILIFLIAFLGCKNTKEEQSFQEEEQQVDADSLSLLVQKPDFSSVQSGQLCFQAIDINGADLINIKFFKGESRVEGTGFGKMLNGEIWYSSFVGELQDQLEEQLKVTITYTISKDTFKVKEEWEIDNDAYTMNKVKRNDISLGGWSYYGVDCLNYYPEKEWFEDAPEDYMNEID</sequence>
<reference evidence="1 2" key="1">
    <citation type="submission" date="2018-03" db="EMBL/GenBank/DDBJ databases">
        <title>Cross-interface Injection: A General Nanoliter Liquid Handling Method Applied to Single Cells Genome Amplification Automated Nanoliter Liquid Handling Applied to Single Cell Multiple Displacement Amplification.</title>
        <authorList>
            <person name="Yun J."/>
            <person name="Xu P."/>
            <person name="Xu J."/>
            <person name="Dai X."/>
            <person name="Wang Y."/>
            <person name="Zheng X."/>
            <person name="Cao C."/>
            <person name="Yi Q."/>
            <person name="Zhu Y."/>
            <person name="Wang L."/>
            <person name="Dong Z."/>
            <person name="Huang Y."/>
            <person name="Huang L."/>
            <person name="Du W."/>
        </authorList>
    </citation>
    <scope>NUCLEOTIDE SEQUENCE [LARGE SCALE GENOMIC DNA]</scope>
    <source>
        <strain evidence="1 2">Z-D1-2</strain>
    </source>
</reference>
<dbReference type="EMBL" id="PYVU01000205">
    <property type="protein sequence ID" value="PTB92677.1"/>
    <property type="molecule type" value="Genomic_DNA"/>
</dbReference>
<organism evidence="1 2">
    <name type="scientific">Marivirga lumbricoides</name>
    <dbReference type="NCBI Taxonomy" id="1046115"/>
    <lineage>
        <taxon>Bacteria</taxon>
        <taxon>Pseudomonadati</taxon>
        <taxon>Bacteroidota</taxon>
        <taxon>Cytophagia</taxon>
        <taxon>Cytophagales</taxon>
        <taxon>Marivirgaceae</taxon>
        <taxon>Marivirga</taxon>
    </lineage>
</organism>
<name>A0A2T4DG16_9BACT</name>
<evidence type="ECO:0000313" key="1">
    <source>
        <dbReference type="EMBL" id="PTB92677.1"/>
    </source>
</evidence>
<dbReference type="AlphaFoldDB" id="A0A2T4DG16"/>
<gene>
    <name evidence="1" type="ORF">C9994_13720</name>
</gene>
<evidence type="ECO:0000313" key="2">
    <source>
        <dbReference type="Proteomes" id="UP000240608"/>
    </source>
</evidence>
<dbReference type="PROSITE" id="PS51257">
    <property type="entry name" value="PROKAR_LIPOPROTEIN"/>
    <property type="match status" value="1"/>
</dbReference>
<proteinExistence type="predicted"/>
<evidence type="ECO:0008006" key="3">
    <source>
        <dbReference type="Google" id="ProtNLM"/>
    </source>
</evidence>
<protein>
    <recommendedName>
        <fullName evidence="3">Lipoprotein</fullName>
    </recommendedName>
</protein>
<accession>A0A2T4DG16</accession>
<comment type="caution">
    <text evidence="1">The sequence shown here is derived from an EMBL/GenBank/DDBJ whole genome shotgun (WGS) entry which is preliminary data.</text>
</comment>
<dbReference type="Proteomes" id="UP000240608">
    <property type="component" value="Unassembled WGS sequence"/>
</dbReference>